<evidence type="ECO:0000313" key="4">
    <source>
        <dbReference type="Proteomes" id="UP000278673"/>
    </source>
</evidence>
<dbReference type="Pfam" id="PF19581">
    <property type="entry name" value="Glyoxalase_7"/>
    <property type="match status" value="1"/>
</dbReference>
<keyword evidence="4" id="KW-1185">Reference proteome</keyword>
<reference evidence="3 4" key="1">
    <citation type="submission" date="2018-10" db="EMBL/GenBank/DDBJ databases">
        <title>Isolation, diversity and antifungal activity of actinobacteria from wheat.</title>
        <authorList>
            <person name="Han C."/>
        </authorList>
    </citation>
    <scope>NUCLEOTIDE SEQUENCE [LARGE SCALE GENOMIC DNA]</scope>
    <source>
        <strain evidence="3 4">NEAU-YY642</strain>
    </source>
</reference>
<dbReference type="GO" id="GO:0046677">
    <property type="term" value="P:response to antibiotic"/>
    <property type="evidence" value="ECO:0007669"/>
    <property type="project" value="UniProtKB-KW"/>
</dbReference>
<dbReference type="Gene3D" id="3.10.180.10">
    <property type="entry name" value="2,3-Dihydroxybiphenyl 1,2-Dioxygenase, domain 1"/>
    <property type="match status" value="1"/>
</dbReference>
<dbReference type="SUPFAM" id="SSF54593">
    <property type="entry name" value="Glyoxalase/Bleomycin resistance protein/Dihydroxybiphenyl dioxygenase"/>
    <property type="match status" value="1"/>
</dbReference>
<dbReference type="RefSeq" id="WP_122181805.1">
    <property type="nucleotide sequence ID" value="NZ_RFFJ01000002.1"/>
</dbReference>
<feature type="region of interest" description="Disordered" evidence="2">
    <location>
        <begin position="107"/>
        <end position="126"/>
    </location>
</feature>
<comment type="caution">
    <text evidence="3">The sequence shown here is derived from an EMBL/GenBank/DDBJ whole genome shotgun (WGS) entry which is preliminary data.</text>
</comment>
<dbReference type="InterPro" id="IPR000335">
    <property type="entry name" value="Bleomycin-R"/>
</dbReference>
<dbReference type="AlphaFoldDB" id="A0A3M2MAE3"/>
<evidence type="ECO:0000256" key="1">
    <source>
        <dbReference type="ARBA" id="ARBA00023251"/>
    </source>
</evidence>
<gene>
    <name evidence="3" type="ORF">EBN88_00780</name>
</gene>
<evidence type="ECO:0000313" key="3">
    <source>
        <dbReference type="EMBL" id="RMI46459.1"/>
    </source>
</evidence>
<protein>
    <submittedName>
        <fullName evidence="3">VOC family protein</fullName>
    </submittedName>
</protein>
<proteinExistence type="predicted"/>
<sequence length="126" mass="13937">MNENVAVEEAIPILRVREVAAALGWYLRLGFGLRWEHRFEPGFPVFAEVARGALRLFLSEHEGDARPGGLVYLRLADLDAVAEEFGVVPRDEPWGREIELTDPDGNRLRISDALSEGAGEGARPQA</sequence>
<organism evidence="3 4">
    <name type="scientific">Streptomyces triticirhizae</name>
    <dbReference type="NCBI Taxonomy" id="2483353"/>
    <lineage>
        <taxon>Bacteria</taxon>
        <taxon>Bacillati</taxon>
        <taxon>Actinomycetota</taxon>
        <taxon>Actinomycetes</taxon>
        <taxon>Kitasatosporales</taxon>
        <taxon>Streptomycetaceae</taxon>
        <taxon>Streptomyces</taxon>
    </lineage>
</organism>
<dbReference type="Proteomes" id="UP000278673">
    <property type="component" value="Unassembled WGS sequence"/>
</dbReference>
<name>A0A3M2MAE3_9ACTN</name>
<evidence type="ECO:0000256" key="2">
    <source>
        <dbReference type="SAM" id="MobiDB-lite"/>
    </source>
</evidence>
<accession>A0A3M2MAE3</accession>
<dbReference type="InterPro" id="IPR029068">
    <property type="entry name" value="Glyas_Bleomycin-R_OHBP_Dase"/>
</dbReference>
<keyword evidence="1" id="KW-0046">Antibiotic resistance</keyword>
<dbReference type="EMBL" id="RFFJ01000002">
    <property type="protein sequence ID" value="RMI46459.1"/>
    <property type="molecule type" value="Genomic_DNA"/>
</dbReference>